<evidence type="ECO:0000259" key="10">
    <source>
        <dbReference type="PROSITE" id="PS50263"/>
    </source>
</evidence>
<evidence type="ECO:0000313" key="12">
    <source>
        <dbReference type="Proteomes" id="UP000824540"/>
    </source>
</evidence>
<evidence type="ECO:0000256" key="4">
    <source>
        <dbReference type="ARBA" id="ARBA00023180"/>
    </source>
</evidence>
<evidence type="ECO:0000256" key="2">
    <source>
        <dbReference type="ARBA" id="ARBA00022729"/>
    </source>
</evidence>
<comment type="similarity">
    <text evidence="1">Belongs to the carbon-nitrogen hydrolase superfamily. BTD/VNN family.</text>
</comment>
<dbReference type="PANTHER" id="PTHR10609">
    <property type="entry name" value="BIOTINIDASE-RELATED"/>
    <property type="match status" value="1"/>
</dbReference>
<dbReference type="FunFam" id="3.60.110.10:FF:000001">
    <property type="entry name" value="biotinidase isoform X1"/>
    <property type="match status" value="1"/>
</dbReference>
<dbReference type="PROSITE" id="PS50263">
    <property type="entry name" value="CN_HYDROLASE"/>
    <property type="match status" value="1"/>
</dbReference>
<dbReference type="PANTHER" id="PTHR10609:SF14">
    <property type="entry name" value="BIOTINIDASE"/>
    <property type="match status" value="1"/>
</dbReference>
<gene>
    <name evidence="11" type="ORF">JZ751_013422</name>
</gene>
<comment type="function">
    <text evidence="5">Catalytic release of biotin from biocytin, the product of biotin-dependent carboxylases degradation.</text>
</comment>
<organism evidence="11 12">
    <name type="scientific">Albula glossodonta</name>
    <name type="common">roundjaw bonefish</name>
    <dbReference type="NCBI Taxonomy" id="121402"/>
    <lineage>
        <taxon>Eukaryota</taxon>
        <taxon>Metazoa</taxon>
        <taxon>Chordata</taxon>
        <taxon>Craniata</taxon>
        <taxon>Vertebrata</taxon>
        <taxon>Euteleostomi</taxon>
        <taxon>Actinopterygii</taxon>
        <taxon>Neopterygii</taxon>
        <taxon>Teleostei</taxon>
        <taxon>Albuliformes</taxon>
        <taxon>Albulidae</taxon>
        <taxon>Albula</taxon>
    </lineage>
</organism>
<sequence>MAAVCVLGMAVVLVLFPLGGASEAGRSYVAAVYEHRVVLNPQPKVQLSRAQALEHMRQNLDVFEQQAAAAAKQGAQIIVFPEDAIHGFNFSRESIAGYLETVPDPTSVSWSPCSDPTRFPNTEVLHRLSCMAKTNSLYLVANMPSREDCPAHGHTHCPPDGRYQFNTDVVFSADGTLVARYRKQNLYFEAAFDVPPLPQLVTFDTPFAGRFGVLTCFDLLFAEPAVGLVERAGVRQLVYPTAWMNQLPLLAAVQWQRSFAYAAGVALLAANVRSAALGMTGSGIFSPWEALYHHTADHSEDGTLLVHRLPVLDPLRPDLQPPKLPPPFSGKPEPQYCLREGGGCQQGPAPPEPLPNASSTFSAEMMYDHFTMATLEGGEGEMTVCDHALCCHLQFRRVRAGPEELYALAAFDGLHVVHGTYYLQVCALVRCAGHASDSCGQETEHAQTLLDFRLAGNFSVHHVFPGLLGSAMQLDRPDHSGWEGRSFYMSRHGMGRGLVTAVLYGRAYNRDHT</sequence>
<dbReference type="InterPro" id="IPR040154">
    <property type="entry name" value="Biotinidase/VNN"/>
</dbReference>
<feature type="signal peptide" evidence="9">
    <location>
        <begin position="1"/>
        <end position="21"/>
    </location>
</feature>
<evidence type="ECO:0000256" key="3">
    <source>
        <dbReference type="ARBA" id="ARBA00022801"/>
    </source>
</evidence>
<dbReference type="InterPro" id="IPR003010">
    <property type="entry name" value="C-N_Hydrolase"/>
</dbReference>
<accession>A0A8T2MZ37</accession>
<dbReference type="Pfam" id="PF19018">
    <property type="entry name" value="Vanin_C"/>
    <property type="match status" value="1"/>
</dbReference>
<evidence type="ECO:0000256" key="9">
    <source>
        <dbReference type="SAM" id="SignalP"/>
    </source>
</evidence>
<dbReference type="Gene3D" id="3.60.110.10">
    <property type="entry name" value="Carbon-nitrogen hydrolase"/>
    <property type="match status" value="1"/>
</dbReference>
<keyword evidence="12" id="KW-1185">Reference proteome</keyword>
<dbReference type="Pfam" id="PF00795">
    <property type="entry name" value="CN_hydrolase"/>
    <property type="match status" value="1"/>
</dbReference>
<dbReference type="AlphaFoldDB" id="A0A8T2MZ37"/>
<proteinExistence type="inferred from homology"/>
<dbReference type="EC" id="3.5.1.12" evidence="6"/>
<keyword evidence="2 9" id="KW-0732">Signal</keyword>
<evidence type="ECO:0000256" key="5">
    <source>
        <dbReference type="ARBA" id="ARBA00037073"/>
    </source>
</evidence>
<dbReference type="EMBL" id="JAFBMS010000213">
    <property type="protein sequence ID" value="KAG9333164.1"/>
    <property type="molecule type" value="Genomic_DNA"/>
</dbReference>
<dbReference type="InterPro" id="IPR036526">
    <property type="entry name" value="C-N_Hydrolase_sf"/>
</dbReference>
<evidence type="ECO:0000256" key="7">
    <source>
        <dbReference type="ARBA" id="ARBA00039680"/>
    </source>
</evidence>
<keyword evidence="3" id="KW-0378">Hydrolase</keyword>
<comment type="caution">
    <text evidence="11">The sequence shown here is derived from an EMBL/GenBank/DDBJ whole genome shotgun (WGS) entry which is preliminary data.</text>
</comment>
<dbReference type="OrthoDB" id="10250282at2759"/>
<feature type="domain" description="CN hydrolase" evidence="10">
    <location>
        <begin position="33"/>
        <end position="311"/>
    </location>
</feature>
<keyword evidence="4" id="KW-0325">Glycoprotein</keyword>
<dbReference type="SUPFAM" id="SSF56317">
    <property type="entry name" value="Carbon-nitrogen hydrolase"/>
    <property type="match status" value="1"/>
</dbReference>
<dbReference type="CDD" id="cd07567">
    <property type="entry name" value="biotinidase_like"/>
    <property type="match status" value="1"/>
</dbReference>
<evidence type="ECO:0000256" key="6">
    <source>
        <dbReference type="ARBA" id="ARBA00039012"/>
    </source>
</evidence>
<dbReference type="Proteomes" id="UP000824540">
    <property type="component" value="Unassembled WGS sequence"/>
</dbReference>
<dbReference type="InterPro" id="IPR043957">
    <property type="entry name" value="Vanin_C"/>
</dbReference>
<evidence type="ECO:0000256" key="8">
    <source>
        <dbReference type="ARBA" id="ARBA00043697"/>
    </source>
</evidence>
<evidence type="ECO:0000313" key="11">
    <source>
        <dbReference type="EMBL" id="KAG9333164.1"/>
    </source>
</evidence>
<name>A0A8T2MZ37_9TELE</name>
<comment type="catalytic activity">
    <reaction evidence="8">
        <text>biocytin + H2O = biotin + L-lysine</text>
        <dbReference type="Rhea" id="RHEA:77171"/>
        <dbReference type="ChEBI" id="CHEBI:15377"/>
        <dbReference type="ChEBI" id="CHEBI:32551"/>
        <dbReference type="ChEBI" id="CHEBI:57586"/>
        <dbReference type="ChEBI" id="CHEBI:195545"/>
        <dbReference type="EC" id="3.5.1.12"/>
    </reaction>
</comment>
<dbReference type="InterPro" id="IPR012101">
    <property type="entry name" value="Biotinidase-like_euk"/>
</dbReference>
<protein>
    <recommendedName>
        <fullName evidence="7">Biotinidase</fullName>
        <ecNumber evidence="6">3.5.1.12</ecNumber>
    </recommendedName>
</protein>
<evidence type="ECO:0000256" key="1">
    <source>
        <dbReference type="ARBA" id="ARBA00008225"/>
    </source>
</evidence>
<feature type="chain" id="PRO_5035950305" description="Biotinidase" evidence="9">
    <location>
        <begin position="22"/>
        <end position="513"/>
    </location>
</feature>
<reference evidence="11" key="1">
    <citation type="thesis" date="2021" institute="BYU ScholarsArchive" country="Provo, UT, USA">
        <title>Applications of and Algorithms for Genome Assembly and Genomic Analyses with an Emphasis on Marine Teleosts.</title>
        <authorList>
            <person name="Pickett B.D."/>
        </authorList>
    </citation>
    <scope>NUCLEOTIDE SEQUENCE</scope>
    <source>
        <strain evidence="11">HI-2016</strain>
    </source>
</reference>
<dbReference type="GO" id="GO:0047708">
    <property type="term" value="F:biotinidase activity"/>
    <property type="evidence" value="ECO:0007669"/>
    <property type="project" value="UniProtKB-EC"/>
</dbReference>